<dbReference type="EMBL" id="RXIC02000021">
    <property type="protein sequence ID" value="KAB1219952.1"/>
    <property type="molecule type" value="Genomic_DNA"/>
</dbReference>
<comment type="caution">
    <text evidence="3">The sequence shown here is derived from an EMBL/GenBank/DDBJ whole genome shotgun (WGS) entry which is preliminary data.</text>
</comment>
<sequence>MDGSGSRTIHLGVNDSSKGPPLLCKINQSSSHHPVAMENSPGDLAAFDDFQGESQPMHEQDSTYAGGGKTFVETGKLKKALAVTKKRLRISLGDRTCYMCGSPGHLIRDCPAASSPYSMLQQGSSMFPGVMRGYAQPYCCGSSLPHVRPFWNLYGNIGMMPFNTALVPATSFAVPMYMPAMYGGFPGFSGYMTIGRAAPLVGPTEEWAVSHQELVGFQNSGKRHAESVIWQRRI</sequence>
<keyword evidence="1" id="KW-0862">Zinc</keyword>
<dbReference type="AlphaFoldDB" id="A0A6A1W408"/>
<dbReference type="SMART" id="SM00343">
    <property type="entry name" value="ZnF_C2HC"/>
    <property type="match status" value="1"/>
</dbReference>
<dbReference type="Proteomes" id="UP000516437">
    <property type="component" value="Chromosome 3"/>
</dbReference>
<feature type="domain" description="CCHC-type" evidence="2">
    <location>
        <begin position="97"/>
        <end position="111"/>
    </location>
</feature>
<proteinExistence type="predicted"/>
<keyword evidence="4" id="KW-1185">Reference proteome</keyword>
<evidence type="ECO:0000256" key="1">
    <source>
        <dbReference type="PROSITE-ProRule" id="PRU00047"/>
    </source>
</evidence>
<dbReference type="GO" id="GO:0003676">
    <property type="term" value="F:nucleic acid binding"/>
    <property type="evidence" value="ECO:0007669"/>
    <property type="project" value="InterPro"/>
</dbReference>
<dbReference type="PROSITE" id="PS50158">
    <property type="entry name" value="ZF_CCHC"/>
    <property type="match status" value="1"/>
</dbReference>
<reference evidence="3 4" key="1">
    <citation type="journal article" date="2019" name="Plant Biotechnol. J.">
        <title>The red bayberry genome and genetic basis of sex determination.</title>
        <authorList>
            <person name="Jia H.M."/>
            <person name="Jia H.J."/>
            <person name="Cai Q.L."/>
            <person name="Wang Y."/>
            <person name="Zhao H.B."/>
            <person name="Yang W.F."/>
            <person name="Wang G.Y."/>
            <person name="Li Y.H."/>
            <person name="Zhan D.L."/>
            <person name="Shen Y.T."/>
            <person name="Niu Q.F."/>
            <person name="Chang L."/>
            <person name="Qiu J."/>
            <person name="Zhao L."/>
            <person name="Xie H.B."/>
            <person name="Fu W.Y."/>
            <person name="Jin J."/>
            <person name="Li X.W."/>
            <person name="Jiao Y."/>
            <person name="Zhou C.C."/>
            <person name="Tu T."/>
            <person name="Chai C.Y."/>
            <person name="Gao J.L."/>
            <person name="Fan L.J."/>
            <person name="van de Weg E."/>
            <person name="Wang J.Y."/>
            <person name="Gao Z.S."/>
        </authorList>
    </citation>
    <scope>NUCLEOTIDE SEQUENCE [LARGE SCALE GENOMIC DNA]</scope>
    <source>
        <tissue evidence="3">Leaves</tissue>
    </source>
</reference>
<dbReference type="Pfam" id="PF00098">
    <property type="entry name" value="zf-CCHC"/>
    <property type="match status" value="1"/>
</dbReference>
<gene>
    <name evidence="3" type="ORF">CJ030_MR3G022814</name>
</gene>
<dbReference type="Gene3D" id="4.10.60.10">
    <property type="entry name" value="Zinc finger, CCHC-type"/>
    <property type="match status" value="1"/>
</dbReference>
<dbReference type="OrthoDB" id="106784at2759"/>
<dbReference type="InterPro" id="IPR001878">
    <property type="entry name" value="Znf_CCHC"/>
</dbReference>
<protein>
    <recommendedName>
        <fullName evidence="2">CCHC-type domain-containing protein</fullName>
    </recommendedName>
</protein>
<evidence type="ECO:0000259" key="2">
    <source>
        <dbReference type="PROSITE" id="PS50158"/>
    </source>
</evidence>
<evidence type="ECO:0000313" key="3">
    <source>
        <dbReference type="EMBL" id="KAB1219952.1"/>
    </source>
</evidence>
<evidence type="ECO:0000313" key="4">
    <source>
        <dbReference type="Proteomes" id="UP000516437"/>
    </source>
</evidence>
<dbReference type="InterPro" id="IPR036875">
    <property type="entry name" value="Znf_CCHC_sf"/>
</dbReference>
<keyword evidence="1" id="KW-0479">Metal-binding</keyword>
<name>A0A6A1W408_9ROSI</name>
<dbReference type="SUPFAM" id="SSF57756">
    <property type="entry name" value="Retrovirus zinc finger-like domains"/>
    <property type="match status" value="1"/>
</dbReference>
<keyword evidence="1" id="KW-0863">Zinc-finger</keyword>
<accession>A0A6A1W408</accession>
<organism evidence="3 4">
    <name type="scientific">Morella rubra</name>
    <name type="common">Chinese bayberry</name>
    <dbReference type="NCBI Taxonomy" id="262757"/>
    <lineage>
        <taxon>Eukaryota</taxon>
        <taxon>Viridiplantae</taxon>
        <taxon>Streptophyta</taxon>
        <taxon>Embryophyta</taxon>
        <taxon>Tracheophyta</taxon>
        <taxon>Spermatophyta</taxon>
        <taxon>Magnoliopsida</taxon>
        <taxon>eudicotyledons</taxon>
        <taxon>Gunneridae</taxon>
        <taxon>Pentapetalae</taxon>
        <taxon>rosids</taxon>
        <taxon>fabids</taxon>
        <taxon>Fagales</taxon>
        <taxon>Myricaceae</taxon>
        <taxon>Morella</taxon>
    </lineage>
</organism>
<dbReference type="GO" id="GO:0008270">
    <property type="term" value="F:zinc ion binding"/>
    <property type="evidence" value="ECO:0007669"/>
    <property type="project" value="UniProtKB-KW"/>
</dbReference>